<evidence type="ECO:0000313" key="2">
    <source>
        <dbReference type="EMBL" id="CUU55376.1"/>
    </source>
</evidence>
<reference evidence="3" key="1">
    <citation type="submission" date="2015-11" db="EMBL/GenBank/DDBJ databases">
        <authorList>
            <person name="Varghese N."/>
        </authorList>
    </citation>
    <scope>NUCLEOTIDE SEQUENCE [LARGE SCALE GENOMIC DNA]</scope>
    <source>
        <strain evidence="3">DSM 45899</strain>
    </source>
</reference>
<evidence type="ECO:0000313" key="3">
    <source>
        <dbReference type="Proteomes" id="UP000198802"/>
    </source>
</evidence>
<evidence type="ECO:0000256" key="1">
    <source>
        <dbReference type="SAM" id="Phobius"/>
    </source>
</evidence>
<sequence length="186" mass="19168">MTPDIVGGAAPSPADLDAADRVEKMRETELARIQALAARWRDGLAGLIALLAAAVIIKGTDSVADLPTWARWSIGTGILASLVASITGGIFAMLAAYGWSSGPQPVGSLTDLDERLRKWDREVCDAAAARLRTAVVLTVISLGFATVVIGLTFFAPTRAKGGVAPECLLLGSTGSGEVAAGGEKEH</sequence>
<keyword evidence="1" id="KW-1133">Transmembrane helix</keyword>
<protein>
    <submittedName>
        <fullName evidence="2">Uncharacterized protein</fullName>
    </submittedName>
</protein>
<keyword evidence="1" id="KW-0472">Membrane</keyword>
<dbReference type="Proteomes" id="UP000198802">
    <property type="component" value="Unassembled WGS sequence"/>
</dbReference>
<proteinExistence type="predicted"/>
<accession>A0A0S4QIK9</accession>
<dbReference type="AlphaFoldDB" id="A0A0S4QIK9"/>
<keyword evidence="1" id="KW-0812">Transmembrane</keyword>
<name>A0A0S4QIK9_9ACTN</name>
<feature type="transmembrane region" description="Helical" evidence="1">
    <location>
        <begin position="43"/>
        <end position="60"/>
    </location>
</feature>
<dbReference type="RefSeq" id="WP_131799436.1">
    <property type="nucleotide sequence ID" value="NZ_FAOZ01000005.1"/>
</dbReference>
<feature type="transmembrane region" description="Helical" evidence="1">
    <location>
        <begin position="135"/>
        <end position="155"/>
    </location>
</feature>
<gene>
    <name evidence="2" type="ORF">Ga0074812_10525</name>
</gene>
<organism evidence="2 3">
    <name type="scientific">Parafrankia irregularis</name>
    <dbReference type="NCBI Taxonomy" id="795642"/>
    <lineage>
        <taxon>Bacteria</taxon>
        <taxon>Bacillati</taxon>
        <taxon>Actinomycetota</taxon>
        <taxon>Actinomycetes</taxon>
        <taxon>Frankiales</taxon>
        <taxon>Frankiaceae</taxon>
        <taxon>Parafrankia</taxon>
    </lineage>
</organism>
<keyword evidence="3" id="KW-1185">Reference proteome</keyword>
<dbReference type="EMBL" id="FAOZ01000005">
    <property type="protein sequence ID" value="CUU55376.1"/>
    <property type="molecule type" value="Genomic_DNA"/>
</dbReference>
<feature type="transmembrane region" description="Helical" evidence="1">
    <location>
        <begin position="72"/>
        <end position="99"/>
    </location>
</feature>